<dbReference type="PANTHER" id="PTHR11699">
    <property type="entry name" value="ALDEHYDE DEHYDROGENASE-RELATED"/>
    <property type="match status" value="1"/>
</dbReference>
<dbReference type="InterPro" id="IPR016160">
    <property type="entry name" value="Ald_DH_CS_CYS"/>
</dbReference>
<dbReference type="PROSITE" id="PS00070">
    <property type="entry name" value="ALDEHYDE_DEHYDR_CYS"/>
    <property type="match status" value="1"/>
</dbReference>
<dbReference type="FunFam" id="3.40.605.10:FF:000007">
    <property type="entry name" value="NAD/NADP-dependent betaine aldehyde dehydrogenase"/>
    <property type="match status" value="1"/>
</dbReference>
<evidence type="ECO:0000256" key="1">
    <source>
        <dbReference type="ARBA" id="ARBA00009986"/>
    </source>
</evidence>
<evidence type="ECO:0000256" key="3">
    <source>
        <dbReference type="PROSITE-ProRule" id="PRU10007"/>
    </source>
</evidence>
<dbReference type="InterPro" id="IPR016162">
    <property type="entry name" value="Ald_DH_N"/>
</dbReference>
<name>A0A1A9KFT7_9PSED</name>
<dbReference type="Pfam" id="PF00171">
    <property type="entry name" value="Aldedh"/>
    <property type="match status" value="1"/>
</dbReference>
<evidence type="ECO:0000256" key="4">
    <source>
        <dbReference type="RuleBase" id="RU003345"/>
    </source>
</evidence>
<gene>
    <name evidence="6" type="ORF">A9C11_21770</name>
</gene>
<evidence type="ECO:0000256" key="2">
    <source>
        <dbReference type="ARBA" id="ARBA00023002"/>
    </source>
</evidence>
<dbReference type="Gene3D" id="3.40.309.10">
    <property type="entry name" value="Aldehyde Dehydrogenase, Chain A, domain 2"/>
    <property type="match status" value="1"/>
</dbReference>
<comment type="similarity">
    <text evidence="1 4">Belongs to the aldehyde dehydrogenase family.</text>
</comment>
<dbReference type="InterPro" id="IPR016161">
    <property type="entry name" value="Ald_DH/histidinol_DH"/>
</dbReference>
<dbReference type="FunFam" id="3.40.309.10:FF:000009">
    <property type="entry name" value="Aldehyde dehydrogenase A"/>
    <property type="match status" value="1"/>
</dbReference>
<dbReference type="RefSeq" id="WP_064583843.1">
    <property type="nucleotide sequence ID" value="NZ_CP015878.1"/>
</dbReference>
<evidence type="ECO:0000313" key="7">
    <source>
        <dbReference type="Proteomes" id="UP000077748"/>
    </source>
</evidence>
<keyword evidence="2 4" id="KW-0560">Oxidoreductase</keyword>
<dbReference type="SUPFAM" id="SSF53720">
    <property type="entry name" value="ALDH-like"/>
    <property type="match status" value="1"/>
</dbReference>
<dbReference type="Proteomes" id="UP000077748">
    <property type="component" value="Chromosome"/>
</dbReference>
<dbReference type="GO" id="GO:0016620">
    <property type="term" value="F:oxidoreductase activity, acting on the aldehyde or oxo group of donors, NAD or NADP as acceptor"/>
    <property type="evidence" value="ECO:0007669"/>
    <property type="project" value="InterPro"/>
</dbReference>
<organism evidence="6 7">
    <name type="scientific">Pseudomonas citronellolis</name>
    <dbReference type="NCBI Taxonomy" id="53408"/>
    <lineage>
        <taxon>Bacteria</taxon>
        <taxon>Pseudomonadati</taxon>
        <taxon>Pseudomonadota</taxon>
        <taxon>Gammaproteobacteria</taxon>
        <taxon>Pseudomonadales</taxon>
        <taxon>Pseudomonadaceae</taxon>
        <taxon>Pseudomonas</taxon>
    </lineage>
</organism>
<dbReference type="Gene3D" id="3.40.605.10">
    <property type="entry name" value="Aldehyde Dehydrogenase, Chain A, domain 1"/>
    <property type="match status" value="1"/>
</dbReference>
<evidence type="ECO:0000259" key="5">
    <source>
        <dbReference type="Pfam" id="PF00171"/>
    </source>
</evidence>
<dbReference type="EMBL" id="CP015878">
    <property type="protein sequence ID" value="ANI16437.1"/>
    <property type="molecule type" value="Genomic_DNA"/>
</dbReference>
<protein>
    <submittedName>
        <fullName evidence="6">NAD-dependent phenylacetaldehyde dehydrogenase</fullName>
    </submittedName>
</protein>
<dbReference type="InterPro" id="IPR015590">
    <property type="entry name" value="Aldehyde_DH_dom"/>
</dbReference>
<feature type="domain" description="Aldehyde dehydrogenase" evidence="5">
    <location>
        <begin position="38"/>
        <end position="494"/>
    </location>
</feature>
<feature type="active site" evidence="3">
    <location>
        <position position="271"/>
    </location>
</feature>
<proteinExistence type="inferred from homology"/>
<dbReference type="InterPro" id="IPR016163">
    <property type="entry name" value="Ald_DH_C"/>
</dbReference>
<reference evidence="6 7" key="1">
    <citation type="submission" date="2016-05" db="EMBL/GenBank/DDBJ databases">
        <title>Genome Sequence of Pseudomonas citronellolis Strain SJTE-3, an Estrogens and Persistent Organic Pollutants degradation strain.</title>
        <authorList>
            <person name="Liang R."/>
        </authorList>
    </citation>
    <scope>NUCLEOTIDE SEQUENCE [LARGE SCALE GENOMIC DNA]</scope>
    <source>
        <strain evidence="6 7">SJTE-3</strain>
    </source>
</reference>
<dbReference type="AlphaFoldDB" id="A0A1A9KFT7"/>
<evidence type="ECO:0000313" key="6">
    <source>
        <dbReference type="EMBL" id="ANI16437.1"/>
    </source>
</evidence>
<accession>A0A1A9KFT7</accession>
<dbReference type="InterPro" id="IPR029510">
    <property type="entry name" value="Ald_DH_CS_GLU"/>
</dbReference>
<dbReference type="PROSITE" id="PS00687">
    <property type="entry name" value="ALDEHYDE_DEHYDR_GLU"/>
    <property type="match status" value="1"/>
</dbReference>
<sequence length="498" mass="52842">MSSPLIPILPEVQAYLARAHASFIDGEQCAPRGDARRTLRNPADDSPLAEVRLADLEQVDACVQSAHRAFRSGIWSGLAPSERERLLLRFAELVERHTEELAQLESLEQGKSIHIARAIEVGASLGYMRYMAGWATKIEGQTLDVSIPMPAGARFSAYTRREPVGVVAGIVPWNFPLMIALWKVMPALACGCAIVVKPADETPLTALRVAELAIEAGIPAGVFNVLLGGAEAGAALVAHPLLNKVSFTGSTAVGKLVGGAALQNMTRFTLELGGKNPMLVLPDADLDKAVAGAIGGGLLNQGQVCAAASRLFVHASRHAEFVERLGEQVGKLSIGPGLDPQAQVNPLVSRRQQDSVLRHLALAREQGAQFVCGGGRPDLPGYYVEPTVLAGVNAGMACAREEIFGPVLSVLSYDDLDAAVAQINDNPYGLAASIWSNDLGRVMDLIPRIEAGTVWVNNHVPVDPNLPFGGYKQSGLGREFGRAAIEGFTEGKSVCIAY</sequence>